<dbReference type="InterPro" id="IPR029058">
    <property type="entry name" value="AB_hydrolase_fold"/>
</dbReference>
<proteinExistence type="predicted"/>
<accession>A0ABW4F8S6</accession>
<dbReference type="InterPro" id="IPR000639">
    <property type="entry name" value="Epox_hydrolase-like"/>
</dbReference>
<evidence type="ECO:0000313" key="3">
    <source>
        <dbReference type="EMBL" id="MFD1524008.1"/>
    </source>
</evidence>
<evidence type="ECO:0000256" key="1">
    <source>
        <dbReference type="ARBA" id="ARBA00022801"/>
    </source>
</evidence>
<dbReference type="GO" id="GO:0016787">
    <property type="term" value="F:hydrolase activity"/>
    <property type="evidence" value="ECO:0007669"/>
    <property type="project" value="UniProtKB-KW"/>
</dbReference>
<dbReference type="PRINTS" id="PR00111">
    <property type="entry name" value="ABHYDROLASE"/>
</dbReference>
<protein>
    <submittedName>
        <fullName evidence="3">Alpha/beta fold hydrolase</fullName>
    </submittedName>
</protein>
<keyword evidence="1 3" id="KW-0378">Hydrolase</keyword>
<dbReference type="RefSeq" id="WP_344720778.1">
    <property type="nucleotide sequence ID" value="NZ_BAAAUS010000007.1"/>
</dbReference>
<dbReference type="PRINTS" id="PR00412">
    <property type="entry name" value="EPOXHYDRLASE"/>
</dbReference>
<dbReference type="Proteomes" id="UP001597114">
    <property type="component" value="Unassembled WGS sequence"/>
</dbReference>
<gene>
    <name evidence="3" type="ORF">ACFSJD_41430</name>
</gene>
<evidence type="ECO:0000313" key="4">
    <source>
        <dbReference type="Proteomes" id="UP001597114"/>
    </source>
</evidence>
<keyword evidence="4" id="KW-1185">Reference proteome</keyword>
<dbReference type="InterPro" id="IPR000073">
    <property type="entry name" value="AB_hydrolase_1"/>
</dbReference>
<reference evidence="4" key="1">
    <citation type="journal article" date="2019" name="Int. J. Syst. Evol. Microbiol.">
        <title>The Global Catalogue of Microorganisms (GCM) 10K type strain sequencing project: providing services to taxonomists for standard genome sequencing and annotation.</title>
        <authorList>
            <consortium name="The Broad Institute Genomics Platform"/>
            <consortium name="The Broad Institute Genome Sequencing Center for Infectious Disease"/>
            <person name="Wu L."/>
            <person name="Ma J."/>
        </authorList>
    </citation>
    <scope>NUCLEOTIDE SEQUENCE [LARGE SCALE GENOMIC DNA]</scope>
    <source>
        <strain evidence="4">CCM 7043</strain>
    </source>
</reference>
<dbReference type="Gene3D" id="3.40.50.1820">
    <property type="entry name" value="alpha/beta hydrolase"/>
    <property type="match status" value="1"/>
</dbReference>
<dbReference type="Pfam" id="PF00561">
    <property type="entry name" value="Abhydrolase_1"/>
    <property type="match status" value="1"/>
</dbReference>
<dbReference type="PANTHER" id="PTHR43329">
    <property type="entry name" value="EPOXIDE HYDROLASE"/>
    <property type="match status" value="1"/>
</dbReference>
<feature type="domain" description="AB hydrolase-1" evidence="2">
    <location>
        <begin position="2"/>
        <end position="120"/>
    </location>
</feature>
<dbReference type="EMBL" id="JBHUCO010000073">
    <property type="protein sequence ID" value="MFD1524008.1"/>
    <property type="molecule type" value="Genomic_DNA"/>
</dbReference>
<comment type="caution">
    <text evidence="3">The sequence shown here is derived from an EMBL/GenBank/DDBJ whole genome shotgun (WGS) entry which is preliminary data.</text>
</comment>
<dbReference type="SUPFAM" id="SSF53474">
    <property type="entry name" value="alpha/beta-Hydrolases"/>
    <property type="match status" value="1"/>
</dbReference>
<sequence length="251" mass="28382">MLLPGWPRTWWQFHKMMPALAERYRVIAVDIRGMGDSDKPANGYDKKTMASDVYQLVRALGYDKVAVAGEDIGSMVAFSFAANHPEATTRLALWEPGHPHEAWRTLPVLPVAGQRHLWWFAFNQVPGLPEKLLAGRFRLILDWSVDYIARDPEAIDERSRVIYTEAYEKPGAVSAANRWYQTFGQDIDDATTYPVLKMPVLGLGGVYISFLEAAMEGRADDIRYVELPGAGHYLAEERPDELVRELIDFLG</sequence>
<name>A0ABW4F8S6_9PSEU</name>
<evidence type="ECO:0000259" key="2">
    <source>
        <dbReference type="Pfam" id="PF00561"/>
    </source>
</evidence>
<organism evidence="3 4">
    <name type="scientific">Pseudonocardia yunnanensis</name>
    <dbReference type="NCBI Taxonomy" id="58107"/>
    <lineage>
        <taxon>Bacteria</taxon>
        <taxon>Bacillati</taxon>
        <taxon>Actinomycetota</taxon>
        <taxon>Actinomycetes</taxon>
        <taxon>Pseudonocardiales</taxon>
        <taxon>Pseudonocardiaceae</taxon>
        <taxon>Pseudonocardia</taxon>
    </lineage>
</organism>